<dbReference type="EMBL" id="BAYX01000003">
    <property type="protein sequence ID" value="GAJ92396.1"/>
    <property type="molecule type" value="Genomic_DNA"/>
</dbReference>
<dbReference type="PANTHER" id="PTHR43800:SF1">
    <property type="entry name" value="PEPTIDYL-LYSINE N-ACETYLTRANSFERASE YJAB"/>
    <property type="match status" value="1"/>
</dbReference>
<comment type="caution">
    <text evidence="4">The sequence shown here is derived from an EMBL/GenBank/DDBJ whole genome shotgun (WGS) entry which is preliminary data.</text>
</comment>
<gene>
    <name evidence="4" type="ORF">RRH01S_03_04700</name>
</gene>
<name>A0AA87U396_RHIRH</name>
<proteinExistence type="predicted"/>
<dbReference type="GeneID" id="86851363"/>
<dbReference type="Pfam" id="PF00583">
    <property type="entry name" value="Acetyltransf_1"/>
    <property type="match status" value="1"/>
</dbReference>
<protein>
    <recommendedName>
        <fullName evidence="3">N-acetyltransferase domain-containing protein</fullName>
    </recommendedName>
</protein>
<dbReference type="Gene3D" id="3.40.630.30">
    <property type="match status" value="1"/>
</dbReference>
<evidence type="ECO:0000256" key="2">
    <source>
        <dbReference type="ARBA" id="ARBA00023315"/>
    </source>
</evidence>
<evidence type="ECO:0000313" key="5">
    <source>
        <dbReference type="Proteomes" id="UP000026941"/>
    </source>
</evidence>
<keyword evidence="2" id="KW-0012">Acyltransferase</keyword>
<dbReference type="PANTHER" id="PTHR43800">
    <property type="entry name" value="PEPTIDYL-LYSINE N-ACETYLTRANSFERASE YJAB"/>
    <property type="match status" value="1"/>
</dbReference>
<dbReference type="CDD" id="cd04301">
    <property type="entry name" value="NAT_SF"/>
    <property type="match status" value="1"/>
</dbReference>
<dbReference type="AlphaFoldDB" id="A0AA87U396"/>
<dbReference type="PROSITE" id="PS51186">
    <property type="entry name" value="GNAT"/>
    <property type="match status" value="1"/>
</dbReference>
<evidence type="ECO:0000313" key="4">
    <source>
        <dbReference type="EMBL" id="GAJ92396.1"/>
    </source>
</evidence>
<dbReference type="RefSeq" id="WP_012649486.1">
    <property type="nucleotide sequence ID" value="NZ_BAYX01000003.1"/>
</dbReference>
<organism evidence="4 5">
    <name type="scientific">Rhizobium rhizogenes NBRC 13257</name>
    <dbReference type="NCBI Taxonomy" id="1220581"/>
    <lineage>
        <taxon>Bacteria</taxon>
        <taxon>Pseudomonadati</taxon>
        <taxon>Pseudomonadota</taxon>
        <taxon>Alphaproteobacteria</taxon>
        <taxon>Hyphomicrobiales</taxon>
        <taxon>Rhizobiaceae</taxon>
        <taxon>Rhizobium/Agrobacterium group</taxon>
        <taxon>Rhizobium</taxon>
    </lineage>
</organism>
<evidence type="ECO:0000259" key="3">
    <source>
        <dbReference type="PROSITE" id="PS51186"/>
    </source>
</evidence>
<sequence>MSDSIRIATVDDAPVLHRLLQAAYQPLREMNIQFTATTADVDLVREKVRRHTTFVVERDAAIIATVSVRFPWPMGETHLTSYPFIHWFAVSPDFKRQSIGSALLDHVELTFLRDQIKAPAVYLATATRHPWLAGIYERRGYEGFYKHTKNDEEIVLLRKILNPDIYETLEVAEYKRFEPQLLAQA</sequence>
<dbReference type="GO" id="GO:0016747">
    <property type="term" value="F:acyltransferase activity, transferring groups other than amino-acyl groups"/>
    <property type="evidence" value="ECO:0007669"/>
    <property type="project" value="InterPro"/>
</dbReference>
<keyword evidence="1" id="KW-0808">Transferase</keyword>
<dbReference type="Proteomes" id="UP000026941">
    <property type="component" value="Unassembled WGS sequence"/>
</dbReference>
<dbReference type="SUPFAM" id="SSF55729">
    <property type="entry name" value="Acyl-CoA N-acyltransferases (Nat)"/>
    <property type="match status" value="1"/>
</dbReference>
<accession>A0AA87U396</accession>
<reference evidence="4 5" key="1">
    <citation type="submission" date="2014-05" db="EMBL/GenBank/DDBJ databases">
        <title>Whole genome shotgun sequence of Rhizobium rhizogenes NBRC 13257.</title>
        <authorList>
            <person name="Katano-Makiyama Y."/>
            <person name="Hosoyama A."/>
            <person name="Hashimoto M."/>
            <person name="Hosoyama Y."/>
            <person name="Noguchi M."/>
            <person name="Tsuchikane K."/>
            <person name="Kimura A."/>
            <person name="Ohji S."/>
            <person name="Ichikawa N."/>
            <person name="Yamazoe A."/>
            <person name="Fujita N."/>
        </authorList>
    </citation>
    <scope>NUCLEOTIDE SEQUENCE [LARGE SCALE GENOMIC DNA]</scope>
    <source>
        <strain evidence="4 5">NBRC 13257</strain>
    </source>
</reference>
<dbReference type="InterPro" id="IPR016181">
    <property type="entry name" value="Acyl_CoA_acyltransferase"/>
</dbReference>
<feature type="domain" description="N-acetyltransferase" evidence="3">
    <location>
        <begin position="3"/>
        <end position="161"/>
    </location>
</feature>
<dbReference type="InterPro" id="IPR000182">
    <property type="entry name" value="GNAT_dom"/>
</dbReference>
<evidence type="ECO:0000256" key="1">
    <source>
        <dbReference type="ARBA" id="ARBA00022679"/>
    </source>
</evidence>